<dbReference type="InterPro" id="IPR006311">
    <property type="entry name" value="TAT_signal"/>
</dbReference>
<dbReference type="Pfam" id="PF01408">
    <property type="entry name" value="GFO_IDH_MocA"/>
    <property type="match status" value="1"/>
</dbReference>
<evidence type="ECO:0000259" key="2">
    <source>
        <dbReference type="Pfam" id="PF19051"/>
    </source>
</evidence>
<accession>A0A6C2U230</accession>
<dbReference type="Proteomes" id="UP000366872">
    <property type="component" value="Unassembled WGS sequence"/>
</dbReference>
<sequence>MNTTRHNFLKSSAVLGAAAAFPSIVPSTVLGQGGTTLPSNRATIGIIGCGSRSRSCGEYLQGDNAEIVAVCDPFLSRRQTRAKEWNVQDQYADFREVLARKDIDAVHVVTPDHWHVPISLMAARAGKDVYCEKPLGLSIEQNLAARAITEKHNRIFQYGAQQRSMQHLRMGIELVLNGHIGEVKDIYAWAPAGQSGGSTEAQPVPENVDYDLWLGPAPKAPFSEERTSNRGSWYIYD</sequence>
<dbReference type="InterPro" id="IPR036291">
    <property type="entry name" value="NAD(P)-bd_dom_sf"/>
</dbReference>
<dbReference type="Gene3D" id="3.40.50.720">
    <property type="entry name" value="NAD(P)-binding Rossmann-like Domain"/>
    <property type="match status" value="1"/>
</dbReference>
<gene>
    <name evidence="3" type="primary">iolX_3</name>
    <name evidence="3" type="ORF">PDESU_02579</name>
</gene>
<dbReference type="InterPro" id="IPR050463">
    <property type="entry name" value="Gfo/Idh/MocA_oxidrdct_glycsds"/>
</dbReference>
<dbReference type="PROSITE" id="PS51318">
    <property type="entry name" value="TAT"/>
    <property type="match status" value="1"/>
</dbReference>
<organism evidence="3 4">
    <name type="scientific">Pontiella desulfatans</name>
    <dbReference type="NCBI Taxonomy" id="2750659"/>
    <lineage>
        <taxon>Bacteria</taxon>
        <taxon>Pseudomonadati</taxon>
        <taxon>Kiritimatiellota</taxon>
        <taxon>Kiritimatiellia</taxon>
        <taxon>Kiritimatiellales</taxon>
        <taxon>Pontiellaceae</taxon>
        <taxon>Pontiella</taxon>
    </lineage>
</organism>
<name>A0A6C2U230_PONDE</name>
<feature type="domain" description="Gfo/Idh/MocA-like oxidoreductase N-terminal" evidence="1">
    <location>
        <begin position="44"/>
        <end position="159"/>
    </location>
</feature>
<dbReference type="InterPro" id="IPR043906">
    <property type="entry name" value="Gfo/Idh/MocA_OxRdtase_bact_C"/>
</dbReference>
<evidence type="ECO:0000313" key="4">
    <source>
        <dbReference type="Proteomes" id="UP000366872"/>
    </source>
</evidence>
<evidence type="ECO:0000259" key="1">
    <source>
        <dbReference type="Pfam" id="PF01408"/>
    </source>
</evidence>
<proteinExistence type="predicted"/>
<dbReference type="EMBL" id="CAAHFG010000001">
    <property type="protein sequence ID" value="VGO14022.1"/>
    <property type="molecule type" value="Genomic_DNA"/>
</dbReference>
<keyword evidence="4" id="KW-1185">Reference proteome</keyword>
<feature type="domain" description="Gfo/Idh/MocA-like oxidoreductase bacterial type C-terminal" evidence="2">
    <location>
        <begin position="197"/>
        <end position="233"/>
    </location>
</feature>
<evidence type="ECO:0000313" key="3">
    <source>
        <dbReference type="EMBL" id="VGO14022.1"/>
    </source>
</evidence>
<dbReference type="AlphaFoldDB" id="A0A6C2U230"/>
<dbReference type="Pfam" id="PF19051">
    <property type="entry name" value="GFO_IDH_MocA_C2"/>
    <property type="match status" value="1"/>
</dbReference>
<dbReference type="RefSeq" id="WP_222847167.1">
    <property type="nucleotide sequence ID" value="NZ_CAAHFG010000001.1"/>
</dbReference>
<dbReference type="PANTHER" id="PTHR43818">
    <property type="entry name" value="BCDNA.GH03377"/>
    <property type="match status" value="1"/>
</dbReference>
<dbReference type="SUPFAM" id="SSF51735">
    <property type="entry name" value="NAD(P)-binding Rossmann-fold domains"/>
    <property type="match status" value="1"/>
</dbReference>
<dbReference type="PANTHER" id="PTHR43818:SF5">
    <property type="entry name" value="OXIDOREDUCTASE FAMILY PROTEIN"/>
    <property type="match status" value="1"/>
</dbReference>
<reference evidence="3 4" key="1">
    <citation type="submission" date="2019-04" db="EMBL/GenBank/DDBJ databases">
        <authorList>
            <person name="Van Vliet M D."/>
        </authorList>
    </citation>
    <scope>NUCLEOTIDE SEQUENCE [LARGE SCALE GENOMIC DNA]</scope>
    <source>
        <strain evidence="3 4">F1</strain>
    </source>
</reference>
<protein>
    <submittedName>
        <fullName evidence="3">Scyllo-inositol 2-dehydrogenase (NAD(+))</fullName>
    </submittedName>
</protein>
<dbReference type="GO" id="GO:0000166">
    <property type="term" value="F:nucleotide binding"/>
    <property type="evidence" value="ECO:0007669"/>
    <property type="project" value="InterPro"/>
</dbReference>
<dbReference type="InterPro" id="IPR000683">
    <property type="entry name" value="Gfo/Idh/MocA-like_OxRdtase_N"/>
</dbReference>